<proteinExistence type="predicted"/>
<organism evidence="9 10">
    <name type="scientific">Lentibacillus kimchii</name>
    <dbReference type="NCBI Taxonomy" id="1542911"/>
    <lineage>
        <taxon>Bacteria</taxon>
        <taxon>Bacillati</taxon>
        <taxon>Bacillota</taxon>
        <taxon>Bacilli</taxon>
        <taxon>Bacillales</taxon>
        <taxon>Bacillaceae</taxon>
        <taxon>Lentibacillus</taxon>
    </lineage>
</organism>
<dbReference type="EC" id="2.7.7.108" evidence="5"/>
<dbReference type="InterPro" id="IPR003812">
    <property type="entry name" value="Fido"/>
</dbReference>
<feature type="domain" description="Fido" evidence="8">
    <location>
        <begin position="35"/>
        <end position="176"/>
    </location>
</feature>
<evidence type="ECO:0000256" key="1">
    <source>
        <dbReference type="ARBA" id="ARBA00022679"/>
    </source>
</evidence>
<evidence type="ECO:0000256" key="4">
    <source>
        <dbReference type="ARBA" id="ARBA00022840"/>
    </source>
</evidence>
<dbReference type="Pfam" id="PF02661">
    <property type="entry name" value="Fic"/>
    <property type="match status" value="1"/>
</dbReference>
<protein>
    <recommendedName>
        <fullName evidence="5">protein adenylyltransferase</fullName>
        <ecNumber evidence="5">2.7.7.108</ecNumber>
    </recommendedName>
</protein>
<evidence type="ECO:0000313" key="10">
    <source>
        <dbReference type="Proteomes" id="UP001596620"/>
    </source>
</evidence>
<dbReference type="EMBL" id="JBHTGR010000030">
    <property type="protein sequence ID" value="MFC7747474.1"/>
    <property type="molecule type" value="Genomic_DNA"/>
</dbReference>
<keyword evidence="4" id="KW-0067">ATP-binding</keyword>
<evidence type="ECO:0000256" key="6">
    <source>
        <dbReference type="ARBA" id="ARBA00047939"/>
    </source>
</evidence>
<dbReference type="PANTHER" id="PTHR39560">
    <property type="entry name" value="PROTEIN ADENYLYLTRANSFERASE FIC-RELATED"/>
    <property type="match status" value="1"/>
</dbReference>
<dbReference type="InterPro" id="IPR036597">
    <property type="entry name" value="Fido-like_dom_sf"/>
</dbReference>
<dbReference type="Gene3D" id="1.10.3290.10">
    <property type="entry name" value="Fido-like domain"/>
    <property type="match status" value="1"/>
</dbReference>
<keyword evidence="10" id="KW-1185">Reference proteome</keyword>
<evidence type="ECO:0000256" key="5">
    <source>
        <dbReference type="ARBA" id="ARBA00034531"/>
    </source>
</evidence>
<name>A0ABW2UY27_9BACI</name>
<dbReference type="PROSITE" id="PS51459">
    <property type="entry name" value="FIDO"/>
    <property type="match status" value="1"/>
</dbReference>
<dbReference type="PANTHER" id="PTHR39560:SF1">
    <property type="entry name" value="PROTEIN ADENYLYLTRANSFERASE FIC-RELATED"/>
    <property type="match status" value="1"/>
</dbReference>
<dbReference type="SUPFAM" id="SSF140931">
    <property type="entry name" value="Fic-like"/>
    <property type="match status" value="1"/>
</dbReference>
<accession>A0ABW2UY27</accession>
<evidence type="ECO:0000259" key="8">
    <source>
        <dbReference type="PROSITE" id="PS51459"/>
    </source>
</evidence>
<keyword evidence="2" id="KW-0548">Nucleotidyltransferase</keyword>
<keyword evidence="1" id="KW-0808">Transferase</keyword>
<comment type="catalytic activity">
    <reaction evidence="6">
        <text>L-threonyl-[protein] + ATP = 3-O-(5'-adenylyl)-L-threonyl-[protein] + diphosphate</text>
        <dbReference type="Rhea" id="RHEA:54292"/>
        <dbReference type="Rhea" id="RHEA-COMP:11060"/>
        <dbReference type="Rhea" id="RHEA-COMP:13847"/>
        <dbReference type="ChEBI" id="CHEBI:30013"/>
        <dbReference type="ChEBI" id="CHEBI:30616"/>
        <dbReference type="ChEBI" id="CHEBI:33019"/>
        <dbReference type="ChEBI" id="CHEBI:138113"/>
        <dbReference type="EC" id="2.7.7.108"/>
    </reaction>
</comment>
<reference evidence="10" key="1">
    <citation type="journal article" date="2019" name="Int. J. Syst. Evol. Microbiol.">
        <title>The Global Catalogue of Microorganisms (GCM) 10K type strain sequencing project: providing services to taxonomists for standard genome sequencing and annotation.</title>
        <authorList>
            <consortium name="The Broad Institute Genomics Platform"/>
            <consortium name="The Broad Institute Genome Sequencing Center for Infectious Disease"/>
            <person name="Wu L."/>
            <person name="Ma J."/>
        </authorList>
    </citation>
    <scope>NUCLEOTIDE SEQUENCE [LARGE SCALE GENOMIC DNA]</scope>
    <source>
        <strain evidence="10">JCM 30234</strain>
    </source>
</reference>
<dbReference type="RefSeq" id="WP_382359200.1">
    <property type="nucleotide sequence ID" value="NZ_JBHTGR010000030.1"/>
</dbReference>
<sequence length="176" mass="20825">MLDAQSHEELEEGESLAFSLRASELEQEGYASIPLTMNGFQKLHFHFFQDVYPFAGQFRNVQLKKMDTLFCQFEYVNDYATNLFRQLDEEPPWDSLKKAAERLAYFKSELNMLHPFREGNGRTIRTFIYLYALEKGIIWQYEKMDKERYITAMIKAVTDTSILHEVFLETIDFSEV</sequence>
<evidence type="ECO:0000256" key="3">
    <source>
        <dbReference type="ARBA" id="ARBA00022741"/>
    </source>
</evidence>
<evidence type="ECO:0000313" key="9">
    <source>
        <dbReference type="EMBL" id="MFC7747474.1"/>
    </source>
</evidence>
<dbReference type="Proteomes" id="UP001596620">
    <property type="component" value="Unassembled WGS sequence"/>
</dbReference>
<comment type="catalytic activity">
    <reaction evidence="7">
        <text>L-tyrosyl-[protein] + ATP = O-(5'-adenylyl)-L-tyrosyl-[protein] + diphosphate</text>
        <dbReference type="Rhea" id="RHEA:54288"/>
        <dbReference type="Rhea" id="RHEA-COMP:10136"/>
        <dbReference type="Rhea" id="RHEA-COMP:13846"/>
        <dbReference type="ChEBI" id="CHEBI:30616"/>
        <dbReference type="ChEBI" id="CHEBI:33019"/>
        <dbReference type="ChEBI" id="CHEBI:46858"/>
        <dbReference type="ChEBI" id="CHEBI:83624"/>
        <dbReference type="EC" id="2.7.7.108"/>
    </reaction>
</comment>
<evidence type="ECO:0000256" key="2">
    <source>
        <dbReference type="ARBA" id="ARBA00022695"/>
    </source>
</evidence>
<keyword evidence="3" id="KW-0547">Nucleotide-binding</keyword>
<evidence type="ECO:0000256" key="7">
    <source>
        <dbReference type="ARBA" id="ARBA00048696"/>
    </source>
</evidence>
<comment type="caution">
    <text evidence="9">The sequence shown here is derived from an EMBL/GenBank/DDBJ whole genome shotgun (WGS) entry which is preliminary data.</text>
</comment>
<gene>
    <name evidence="9" type="ORF">ACFQU8_09555</name>
</gene>